<organism evidence="8 10">
    <name type="scientific">Serratia fonticola</name>
    <dbReference type="NCBI Taxonomy" id="47917"/>
    <lineage>
        <taxon>Bacteria</taxon>
        <taxon>Pseudomonadati</taxon>
        <taxon>Pseudomonadota</taxon>
        <taxon>Gammaproteobacteria</taxon>
        <taxon>Enterobacterales</taxon>
        <taxon>Yersiniaceae</taxon>
        <taxon>Serratia</taxon>
    </lineage>
</organism>
<dbReference type="STRING" id="47917.AV650_10655"/>
<reference evidence="8 10" key="1">
    <citation type="submission" date="2018-12" db="EMBL/GenBank/DDBJ databases">
        <authorList>
            <consortium name="Pathogen Informatics"/>
        </authorList>
    </citation>
    <scope>NUCLEOTIDE SEQUENCE [LARGE SCALE GENOMIC DNA]</scope>
    <source>
        <strain evidence="9">NCTC12965</strain>
        <strain evidence="8 10">NCTC13193</strain>
    </source>
</reference>
<dbReference type="GO" id="GO:0046872">
    <property type="term" value="F:metal ion binding"/>
    <property type="evidence" value="ECO:0007669"/>
    <property type="project" value="UniProtKB-KW"/>
</dbReference>
<dbReference type="PANTHER" id="PTHR47870">
    <property type="entry name" value="CYTOCHROME C-TYPE BIOGENESIS PROTEIN CCMH"/>
    <property type="match status" value="1"/>
</dbReference>
<evidence type="ECO:0000256" key="6">
    <source>
        <dbReference type="RuleBase" id="RU364112"/>
    </source>
</evidence>
<keyword evidence="6" id="KW-0812">Transmembrane</keyword>
<evidence type="ECO:0000259" key="7">
    <source>
        <dbReference type="Pfam" id="PF03918"/>
    </source>
</evidence>
<accession>A0A0F7HBT5</accession>
<comment type="similarity">
    <text evidence="1 6">Belongs to the CcmH/CycL/Ccl2/NrfF family.</text>
</comment>
<gene>
    <name evidence="8" type="primary">ccmH_1</name>
    <name evidence="9" type="synonym">ccmH_5</name>
    <name evidence="9" type="ORF">NCTC12965_07479</name>
    <name evidence="8" type="ORF">NCTC13193_01525</name>
</gene>
<keyword evidence="5 6" id="KW-0408">Iron</keyword>
<keyword evidence="2 6" id="KW-0349">Heme</keyword>
<dbReference type="InterPro" id="IPR051263">
    <property type="entry name" value="C-type_cytochrome_biogenesis"/>
</dbReference>
<dbReference type="RefSeq" id="WP_024486118.1">
    <property type="nucleotide sequence ID" value="NZ_CAMKUH010000009.1"/>
</dbReference>
<dbReference type="AlphaFoldDB" id="A0A0F7HBT5"/>
<keyword evidence="6" id="KW-0472">Membrane</keyword>
<evidence type="ECO:0000256" key="4">
    <source>
        <dbReference type="ARBA" id="ARBA00022729"/>
    </source>
</evidence>
<dbReference type="PANTHER" id="PTHR47870:SF2">
    <property type="entry name" value="FORMATE-DEPENDENT NITRITE REDUCTASE COMPLEX SUBUNIT NRFF"/>
    <property type="match status" value="1"/>
</dbReference>
<dbReference type="Proteomes" id="UP000270487">
    <property type="component" value="Chromosome"/>
</dbReference>
<dbReference type="FunFam" id="1.10.8.640:FF:000001">
    <property type="entry name" value="Cytochrome c-type biogenesis protein"/>
    <property type="match status" value="1"/>
</dbReference>
<evidence type="ECO:0000313" key="9">
    <source>
        <dbReference type="EMBL" id="VTR57709.1"/>
    </source>
</evidence>
<evidence type="ECO:0000256" key="3">
    <source>
        <dbReference type="ARBA" id="ARBA00022723"/>
    </source>
</evidence>
<dbReference type="EMBL" id="LR134492">
    <property type="protein sequence ID" value="VEI66116.1"/>
    <property type="molecule type" value="Genomic_DNA"/>
</dbReference>
<proteinExistence type="inferred from homology"/>
<evidence type="ECO:0000313" key="10">
    <source>
        <dbReference type="Proteomes" id="UP000270487"/>
    </source>
</evidence>
<dbReference type="GO" id="GO:0005886">
    <property type="term" value="C:plasma membrane"/>
    <property type="evidence" value="ECO:0007669"/>
    <property type="project" value="TreeGrafter"/>
</dbReference>
<dbReference type="Gene3D" id="1.10.8.640">
    <property type="entry name" value="Cytochrome C biogenesis protein"/>
    <property type="match status" value="1"/>
</dbReference>
<dbReference type="KEGG" id="sfw:WN53_15115"/>
<name>A0A0F7HBT5_SERFO</name>
<keyword evidence="3 6" id="KW-0479">Metal-binding</keyword>
<feature type="transmembrane region" description="Helical" evidence="6">
    <location>
        <begin position="104"/>
        <end position="122"/>
    </location>
</feature>
<evidence type="ECO:0000256" key="5">
    <source>
        <dbReference type="ARBA" id="ARBA00023004"/>
    </source>
</evidence>
<comment type="function">
    <text evidence="6">Possible subunit of a heme lyase.</text>
</comment>
<dbReference type="InterPro" id="IPR038297">
    <property type="entry name" value="CcmH/CycL/NrfF/Ccl2_sf"/>
</dbReference>
<evidence type="ECO:0000256" key="1">
    <source>
        <dbReference type="ARBA" id="ARBA00010342"/>
    </source>
</evidence>
<protein>
    <recommendedName>
        <fullName evidence="6">Cytochrome c-type biogenesis protein</fullName>
    </recommendedName>
</protein>
<keyword evidence="4 6" id="KW-0732">Signal</keyword>
<sequence>MRWLTALLLWGIITLPLAAQIVDTWAFTSPEIQERALAVAGQIRCPQCQNQSLLESNAPAAVAMRHEVFAMTEQGKTQAEIMNFMTARYGNFVRYQPAFEASTLLLWGLPPLMLGTIGLVLWRRRKAE</sequence>
<dbReference type="GO" id="GO:0017004">
    <property type="term" value="P:cytochrome complex assembly"/>
    <property type="evidence" value="ECO:0007669"/>
    <property type="project" value="UniProtKB-ARBA"/>
</dbReference>
<dbReference type="Pfam" id="PF03918">
    <property type="entry name" value="CcmH"/>
    <property type="match status" value="1"/>
</dbReference>
<keyword evidence="6" id="KW-1133">Transmembrane helix</keyword>
<dbReference type="CDD" id="cd16378">
    <property type="entry name" value="CcmH_N"/>
    <property type="match status" value="1"/>
</dbReference>
<dbReference type="EMBL" id="CABEEZ010000147">
    <property type="protein sequence ID" value="VTR57709.1"/>
    <property type="molecule type" value="Genomic_DNA"/>
</dbReference>
<evidence type="ECO:0000313" key="8">
    <source>
        <dbReference type="EMBL" id="VEI66116.1"/>
    </source>
</evidence>
<dbReference type="GeneID" id="30321502"/>
<feature type="domain" description="CcmH/CycL/Ccl2/NrfF N-terminal" evidence="7">
    <location>
        <begin position="9"/>
        <end position="125"/>
    </location>
</feature>
<dbReference type="InterPro" id="IPR005616">
    <property type="entry name" value="CcmH/CycL/Ccl2/NrfF_N"/>
</dbReference>
<evidence type="ECO:0000256" key="2">
    <source>
        <dbReference type="ARBA" id="ARBA00022617"/>
    </source>
</evidence>
<dbReference type="NCBIfam" id="TIGR01167">
    <property type="entry name" value="LPXTG_anchor"/>
    <property type="match status" value="1"/>
</dbReference>